<keyword evidence="2" id="KW-1185">Reference proteome</keyword>
<gene>
    <name evidence="1" type="ORF">SAMN05421749_11142</name>
</gene>
<sequence>MVWVIFHGHGVLSNEFDDASSESQQTLIKVVEMQKSSID</sequence>
<dbReference type="EMBL" id="FMYK01000011">
    <property type="protein sequence ID" value="SDC72710.1"/>
    <property type="molecule type" value="Genomic_DNA"/>
</dbReference>
<dbReference type="AlphaFoldDB" id="A0A1G6NXF0"/>
<protein>
    <submittedName>
        <fullName evidence="1">Uncharacterized protein</fullName>
    </submittedName>
</protein>
<dbReference type="Proteomes" id="UP000242317">
    <property type="component" value="Unassembled WGS sequence"/>
</dbReference>
<organism evidence="1 2">
    <name type="scientific">Acinetobacter marinus</name>
    <dbReference type="NCBI Taxonomy" id="281375"/>
    <lineage>
        <taxon>Bacteria</taxon>
        <taxon>Pseudomonadati</taxon>
        <taxon>Pseudomonadota</taxon>
        <taxon>Gammaproteobacteria</taxon>
        <taxon>Moraxellales</taxon>
        <taxon>Moraxellaceae</taxon>
        <taxon>Acinetobacter</taxon>
    </lineage>
</organism>
<name>A0A1G6NXF0_9GAMM</name>
<accession>A0A1G6NXF0</accession>
<evidence type="ECO:0000313" key="1">
    <source>
        <dbReference type="EMBL" id="SDC72710.1"/>
    </source>
</evidence>
<reference evidence="2" key="1">
    <citation type="submission" date="2016-09" db="EMBL/GenBank/DDBJ databases">
        <authorList>
            <person name="Varghese N."/>
            <person name="Submissions S."/>
        </authorList>
    </citation>
    <scope>NUCLEOTIDE SEQUENCE [LARGE SCALE GENOMIC DNA]</scope>
    <source>
        <strain evidence="2">ANC 3699</strain>
    </source>
</reference>
<evidence type="ECO:0000313" key="2">
    <source>
        <dbReference type="Proteomes" id="UP000242317"/>
    </source>
</evidence>
<proteinExistence type="predicted"/>